<proteinExistence type="predicted"/>
<dbReference type="EMBL" id="JAERRJ010000010">
    <property type="protein sequence ID" value="MBL1077950.1"/>
    <property type="molecule type" value="Genomic_DNA"/>
</dbReference>
<organism evidence="1 2">
    <name type="scientific">Nocardia acididurans</name>
    <dbReference type="NCBI Taxonomy" id="2802282"/>
    <lineage>
        <taxon>Bacteria</taxon>
        <taxon>Bacillati</taxon>
        <taxon>Actinomycetota</taxon>
        <taxon>Actinomycetes</taxon>
        <taxon>Mycobacteriales</taxon>
        <taxon>Nocardiaceae</taxon>
        <taxon>Nocardia</taxon>
    </lineage>
</organism>
<dbReference type="PANTHER" id="PTHR37310:SF1">
    <property type="entry name" value="CYTOPLASMIC PROTEIN"/>
    <property type="match status" value="1"/>
</dbReference>
<protein>
    <recommendedName>
        <fullName evidence="3">Ferredoxin</fullName>
    </recommendedName>
</protein>
<sequence>MTDPKLQSTVNALLGCHRSCVRQMMESADIGDSHGTRTHLTGLMDCADTCRLAGDMLDRHSPWAASLCELAAEVCTRTAESCERLGESACANACRAAADLSAQLVAQLTH</sequence>
<dbReference type="RefSeq" id="WP_201952165.1">
    <property type="nucleotide sequence ID" value="NZ_JAERRJ010000010.1"/>
</dbReference>
<dbReference type="PROSITE" id="PS51257">
    <property type="entry name" value="PROKAR_LIPOPROTEIN"/>
    <property type="match status" value="1"/>
</dbReference>
<dbReference type="InterPro" id="IPR005560">
    <property type="entry name" value="Csp_YhjQ"/>
</dbReference>
<dbReference type="Gene3D" id="1.20.1270.360">
    <property type="match status" value="1"/>
</dbReference>
<accession>A0ABS1MCY8</accession>
<name>A0ABS1MCY8_9NOCA</name>
<reference evidence="1 2" key="1">
    <citation type="submission" date="2021-01" db="EMBL/GenBank/DDBJ databases">
        <title>WGS of actinomycetes isolated from Thailand.</title>
        <authorList>
            <person name="Thawai C."/>
        </authorList>
    </citation>
    <scope>NUCLEOTIDE SEQUENCE [LARGE SCALE GENOMIC DNA]</scope>
    <source>
        <strain evidence="1 2">LPG 2</strain>
    </source>
</reference>
<evidence type="ECO:0008006" key="3">
    <source>
        <dbReference type="Google" id="ProtNLM"/>
    </source>
</evidence>
<comment type="caution">
    <text evidence="1">The sequence shown here is derived from an EMBL/GenBank/DDBJ whole genome shotgun (WGS) entry which is preliminary data.</text>
</comment>
<evidence type="ECO:0000313" key="1">
    <source>
        <dbReference type="EMBL" id="MBL1077950.1"/>
    </source>
</evidence>
<dbReference type="Proteomes" id="UP000602198">
    <property type="component" value="Unassembled WGS sequence"/>
</dbReference>
<dbReference type="PANTHER" id="PTHR37310">
    <property type="entry name" value="CYTOPLASMIC PROTEIN-RELATED"/>
    <property type="match status" value="1"/>
</dbReference>
<dbReference type="Pfam" id="PF03860">
    <property type="entry name" value="Csp"/>
    <property type="match status" value="1"/>
</dbReference>
<evidence type="ECO:0000313" key="2">
    <source>
        <dbReference type="Proteomes" id="UP000602198"/>
    </source>
</evidence>
<gene>
    <name evidence="1" type="ORF">JK358_26455</name>
</gene>
<keyword evidence="2" id="KW-1185">Reference proteome</keyword>